<keyword evidence="8" id="KW-1185">Reference proteome</keyword>
<dbReference type="InterPro" id="IPR002018">
    <property type="entry name" value="CarbesteraseB"/>
</dbReference>
<dbReference type="Gene3D" id="3.40.50.1820">
    <property type="entry name" value="alpha/beta hydrolase"/>
    <property type="match status" value="1"/>
</dbReference>
<dbReference type="PANTHER" id="PTHR43142:SF1">
    <property type="entry name" value="CARBOXYLIC ESTER HYDROLASE"/>
    <property type="match status" value="1"/>
</dbReference>
<accession>A0A8B8HQ51</accession>
<dbReference type="OrthoDB" id="19653at2759"/>
<dbReference type="AlphaFoldDB" id="A0A8B8HQ51"/>
<evidence type="ECO:0000256" key="1">
    <source>
        <dbReference type="ARBA" id="ARBA00005964"/>
    </source>
</evidence>
<comment type="similarity">
    <text evidence="1 6">Belongs to the type-B carboxylesterase/lipase family.</text>
</comment>
<proteinExistence type="inferred from homology"/>
<evidence type="ECO:0000256" key="3">
    <source>
        <dbReference type="ARBA" id="ARBA00022801"/>
    </source>
</evidence>
<dbReference type="InterPro" id="IPR029058">
    <property type="entry name" value="AB_hydrolase_fold"/>
</dbReference>
<reference evidence="9" key="1">
    <citation type="submission" date="2025-08" db="UniProtKB">
        <authorList>
            <consortium name="RefSeq"/>
        </authorList>
    </citation>
    <scope>IDENTIFICATION</scope>
    <source>
        <tissue evidence="9">Whole body</tissue>
    </source>
</reference>
<sequence length="529" mass="59967">MGVVSINQGKLKGGEAISDNGVPYYEFLGIPYAKPPIGNLRFKNPQPPESWDGERDATAINEENICCQIDMMKGTPMGSEDCLYLNVYTPKLPETNTKPLAVMVFIHGGGFIYSNGIVKKDLGPDYLIDNDVVVVTFNYRLGVLGFLSLDIPEATGNMGLKDQVQALKWVQNNISKFGGDPENITIFGISAGSASVDYLLLSPSANGLFHRAILQSGSSLNHWAINYEPKNIVNKLLEKMEYSGSTQDERAIYEYLMESPISKLLEGSYKAIDNFTTDRIYFGFVPTIEKDFGDNEAFMTDKPYKLFKEGRFNYVPVIKGVCNKEGYLSNALKPNVVLDVIENKNFVEHWAYELKGSDKNKYNVEFLEAYSENPQPEDESDKIGVDFFTDLDFTSGVWLSGEMMARKGVPVYLYEFCYEGKMNFFQHFFGMLRKGAAHGDDMCYVFKHDISNFGDAKDKEVRTNVCKMWTNFAKTSNPTSEDISIEWTEYKEDLPAYLCIDEKMTIKTDYKPKKMAIFKEIYEKYENNV</sequence>
<evidence type="ECO:0000313" key="8">
    <source>
        <dbReference type="Proteomes" id="UP001652626"/>
    </source>
</evidence>
<dbReference type="Pfam" id="PF00135">
    <property type="entry name" value="COesterase"/>
    <property type="match status" value="1"/>
</dbReference>
<keyword evidence="2" id="KW-0719">Serine esterase</keyword>
<keyword evidence="3 6" id="KW-0378">Hydrolase</keyword>
<protein>
    <recommendedName>
        <fullName evidence="6">Carboxylic ester hydrolase</fullName>
        <ecNumber evidence="6">3.1.1.-</ecNumber>
    </recommendedName>
</protein>
<evidence type="ECO:0000256" key="4">
    <source>
        <dbReference type="ARBA" id="ARBA00023157"/>
    </source>
</evidence>
<dbReference type="PROSITE" id="PS00122">
    <property type="entry name" value="CARBOXYLESTERASE_B_1"/>
    <property type="match status" value="1"/>
</dbReference>
<dbReference type="PANTHER" id="PTHR43142">
    <property type="entry name" value="CARBOXYLIC ESTER HYDROLASE"/>
    <property type="match status" value="1"/>
</dbReference>
<dbReference type="InterPro" id="IPR019819">
    <property type="entry name" value="Carboxylesterase_B_CS"/>
</dbReference>
<evidence type="ECO:0000313" key="9">
    <source>
        <dbReference type="RefSeq" id="XP_026486964.2"/>
    </source>
</evidence>
<evidence type="ECO:0000259" key="7">
    <source>
        <dbReference type="Pfam" id="PF00135"/>
    </source>
</evidence>
<dbReference type="GO" id="GO:0052689">
    <property type="term" value="F:carboxylic ester hydrolase activity"/>
    <property type="evidence" value="ECO:0007669"/>
    <property type="project" value="UniProtKB-KW"/>
</dbReference>
<evidence type="ECO:0000256" key="6">
    <source>
        <dbReference type="RuleBase" id="RU361235"/>
    </source>
</evidence>
<dbReference type="OMA" id="SISKYCE"/>
<keyword evidence="4" id="KW-1015">Disulfide bond</keyword>
<evidence type="ECO:0000256" key="5">
    <source>
        <dbReference type="ARBA" id="ARBA00023180"/>
    </source>
</evidence>
<feature type="domain" description="Carboxylesterase type B" evidence="7">
    <location>
        <begin position="3"/>
        <end position="516"/>
    </location>
</feature>
<name>A0A8B8HQ51_VANTA</name>
<evidence type="ECO:0000256" key="2">
    <source>
        <dbReference type="ARBA" id="ARBA00022487"/>
    </source>
</evidence>
<dbReference type="Proteomes" id="UP001652626">
    <property type="component" value="Chromosome 16"/>
</dbReference>
<dbReference type="EC" id="3.1.1.-" evidence="6"/>
<dbReference type="GeneID" id="113394012"/>
<organism evidence="8 9">
    <name type="scientific">Vanessa tameamea</name>
    <name type="common">Kamehameha butterfly</name>
    <dbReference type="NCBI Taxonomy" id="334116"/>
    <lineage>
        <taxon>Eukaryota</taxon>
        <taxon>Metazoa</taxon>
        <taxon>Ecdysozoa</taxon>
        <taxon>Arthropoda</taxon>
        <taxon>Hexapoda</taxon>
        <taxon>Insecta</taxon>
        <taxon>Pterygota</taxon>
        <taxon>Neoptera</taxon>
        <taxon>Endopterygota</taxon>
        <taxon>Lepidoptera</taxon>
        <taxon>Glossata</taxon>
        <taxon>Ditrysia</taxon>
        <taxon>Papilionoidea</taxon>
        <taxon>Nymphalidae</taxon>
        <taxon>Nymphalinae</taxon>
        <taxon>Vanessa</taxon>
    </lineage>
</organism>
<gene>
    <name evidence="9" type="primary">LOC113394012</name>
</gene>
<dbReference type="SUPFAM" id="SSF53474">
    <property type="entry name" value="alpha/beta-Hydrolases"/>
    <property type="match status" value="1"/>
</dbReference>
<dbReference type="RefSeq" id="XP_026486964.2">
    <property type="nucleotide sequence ID" value="XM_026631179.2"/>
</dbReference>
<keyword evidence="5" id="KW-0325">Glycoprotein</keyword>
<dbReference type="PROSITE" id="PS00941">
    <property type="entry name" value="CARBOXYLESTERASE_B_2"/>
    <property type="match status" value="1"/>
</dbReference>
<dbReference type="InterPro" id="IPR019826">
    <property type="entry name" value="Carboxylesterase_B_AS"/>
</dbReference>